<proteinExistence type="predicted"/>
<reference evidence="1" key="1">
    <citation type="submission" date="2021-06" db="EMBL/GenBank/DDBJ databases">
        <authorList>
            <person name="Kallberg Y."/>
            <person name="Tangrot J."/>
            <person name="Rosling A."/>
        </authorList>
    </citation>
    <scope>NUCLEOTIDE SEQUENCE</scope>
    <source>
        <strain evidence="1">FL966</strain>
    </source>
</reference>
<gene>
    <name evidence="1" type="ORF">CPELLU_LOCUS3834</name>
</gene>
<accession>A0A9N9AFM9</accession>
<sequence length="126" mass="14901">KKREWNFQNYNRSYGVWSCKNWSQMGRIIGILNVGNHLQTIMMNTPRGYISRVKHEKFYEVSGRLTKLQPLGFVIKEILYAKAIIVKTLDLIDNDKLNRLYNYESIPENFTPIPFTFPKIISKTKE</sequence>
<dbReference type="AlphaFoldDB" id="A0A9N9AFM9"/>
<dbReference type="EMBL" id="CAJVQA010001916">
    <property type="protein sequence ID" value="CAG8530804.1"/>
    <property type="molecule type" value="Genomic_DNA"/>
</dbReference>
<comment type="caution">
    <text evidence="1">The sequence shown here is derived from an EMBL/GenBank/DDBJ whole genome shotgun (WGS) entry which is preliminary data.</text>
</comment>
<name>A0A9N9AFM9_9GLOM</name>
<dbReference type="OrthoDB" id="2443818at2759"/>
<protein>
    <submittedName>
        <fullName evidence="1">15722_t:CDS:1</fullName>
    </submittedName>
</protein>
<evidence type="ECO:0000313" key="2">
    <source>
        <dbReference type="Proteomes" id="UP000789759"/>
    </source>
</evidence>
<feature type="non-terminal residue" evidence="1">
    <location>
        <position position="1"/>
    </location>
</feature>
<organism evidence="1 2">
    <name type="scientific">Cetraspora pellucida</name>
    <dbReference type="NCBI Taxonomy" id="1433469"/>
    <lineage>
        <taxon>Eukaryota</taxon>
        <taxon>Fungi</taxon>
        <taxon>Fungi incertae sedis</taxon>
        <taxon>Mucoromycota</taxon>
        <taxon>Glomeromycotina</taxon>
        <taxon>Glomeromycetes</taxon>
        <taxon>Diversisporales</taxon>
        <taxon>Gigasporaceae</taxon>
        <taxon>Cetraspora</taxon>
    </lineage>
</organism>
<dbReference type="Proteomes" id="UP000789759">
    <property type="component" value="Unassembled WGS sequence"/>
</dbReference>
<keyword evidence="2" id="KW-1185">Reference proteome</keyword>
<evidence type="ECO:0000313" key="1">
    <source>
        <dbReference type="EMBL" id="CAG8530804.1"/>
    </source>
</evidence>